<name>A0A0V1FME0_TRIPS</name>
<comment type="caution">
    <text evidence="1">The sequence shown here is derived from an EMBL/GenBank/DDBJ whole genome shotgun (WGS) entry which is preliminary data.</text>
</comment>
<evidence type="ECO:0000313" key="1">
    <source>
        <dbReference type="EMBL" id="KRY87225.1"/>
    </source>
</evidence>
<protein>
    <submittedName>
        <fullName evidence="1">Uncharacterized protein</fullName>
    </submittedName>
</protein>
<reference evidence="1 2" key="1">
    <citation type="submission" date="2015-01" db="EMBL/GenBank/DDBJ databases">
        <title>Evolution of Trichinella species and genotypes.</title>
        <authorList>
            <person name="Korhonen P.K."/>
            <person name="Edoardo P."/>
            <person name="Giuseppe L.R."/>
            <person name="Gasser R.B."/>
        </authorList>
    </citation>
    <scope>NUCLEOTIDE SEQUENCE [LARGE SCALE GENOMIC DNA]</scope>
    <source>
        <strain evidence="1">ISS470</strain>
    </source>
</reference>
<accession>A0A0V1FME0</accession>
<dbReference type="Proteomes" id="UP000054995">
    <property type="component" value="Unassembled WGS sequence"/>
</dbReference>
<dbReference type="AlphaFoldDB" id="A0A0V1FME0"/>
<proteinExistence type="predicted"/>
<gene>
    <name evidence="1" type="ORF">T4D_11681</name>
</gene>
<sequence>MESEIVLPEAKYVVICIIHHMLKMNKYLSHVISITLLHSNCRTNTYKHLTTRQYLVMDVSEIFTSVVMGCKNR</sequence>
<organism evidence="1 2">
    <name type="scientific">Trichinella pseudospiralis</name>
    <name type="common">Parasitic roundworm</name>
    <dbReference type="NCBI Taxonomy" id="6337"/>
    <lineage>
        <taxon>Eukaryota</taxon>
        <taxon>Metazoa</taxon>
        <taxon>Ecdysozoa</taxon>
        <taxon>Nematoda</taxon>
        <taxon>Enoplea</taxon>
        <taxon>Dorylaimia</taxon>
        <taxon>Trichinellida</taxon>
        <taxon>Trichinellidae</taxon>
        <taxon>Trichinella</taxon>
    </lineage>
</organism>
<keyword evidence="2" id="KW-1185">Reference proteome</keyword>
<evidence type="ECO:0000313" key="2">
    <source>
        <dbReference type="Proteomes" id="UP000054995"/>
    </source>
</evidence>
<dbReference type="EMBL" id="JYDT01000059">
    <property type="protein sequence ID" value="KRY87225.1"/>
    <property type="molecule type" value="Genomic_DNA"/>
</dbReference>